<reference evidence="2 3" key="1">
    <citation type="journal article" date="2006" name="Int. J. Syst. Evol. Microbiol.">
        <title>Myroides pelagicus sp. nov., isolated from seawater in Thailand.</title>
        <authorList>
            <person name="Yoon J."/>
            <person name="Maneerat S."/>
            <person name="Kawai F."/>
            <person name="Yokota A."/>
        </authorList>
    </citation>
    <scope>NUCLEOTIDE SEQUENCE [LARGE SCALE GENOMIC DNA]</scope>
    <source>
        <strain evidence="2 3">SM1T</strain>
    </source>
</reference>
<keyword evidence="3" id="KW-1185">Reference proteome</keyword>
<evidence type="ECO:0000313" key="3">
    <source>
        <dbReference type="Proteomes" id="UP000488936"/>
    </source>
</evidence>
<dbReference type="Proteomes" id="UP000488936">
    <property type="component" value="Unassembled WGS sequence"/>
</dbReference>
<keyword evidence="1" id="KW-0472">Membrane</keyword>
<dbReference type="EMBL" id="WMJY01000012">
    <property type="protein sequence ID" value="MTH29705.1"/>
    <property type="molecule type" value="Genomic_DNA"/>
</dbReference>
<keyword evidence="1" id="KW-1133">Transmembrane helix</keyword>
<evidence type="ECO:0000256" key="1">
    <source>
        <dbReference type="SAM" id="Phobius"/>
    </source>
</evidence>
<organism evidence="2 3">
    <name type="scientific">Myroides pelagicus</name>
    <dbReference type="NCBI Taxonomy" id="270914"/>
    <lineage>
        <taxon>Bacteria</taxon>
        <taxon>Pseudomonadati</taxon>
        <taxon>Bacteroidota</taxon>
        <taxon>Flavobacteriia</taxon>
        <taxon>Flavobacteriales</taxon>
        <taxon>Flavobacteriaceae</taxon>
        <taxon>Myroides</taxon>
    </lineage>
</organism>
<dbReference type="AlphaFoldDB" id="A0A7K1GLF6"/>
<evidence type="ECO:0000313" key="2">
    <source>
        <dbReference type="EMBL" id="MTH29705.1"/>
    </source>
</evidence>
<name>A0A7K1GLF6_9FLAO</name>
<dbReference type="RefSeq" id="WP_155035696.1">
    <property type="nucleotide sequence ID" value="NZ_JAYMMG010000001.1"/>
</dbReference>
<comment type="caution">
    <text evidence="2">The sequence shown here is derived from an EMBL/GenBank/DDBJ whole genome shotgun (WGS) entry which is preliminary data.</text>
</comment>
<feature type="transmembrane region" description="Helical" evidence="1">
    <location>
        <begin position="12"/>
        <end position="29"/>
    </location>
</feature>
<feature type="transmembrane region" description="Helical" evidence="1">
    <location>
        <begin position="62"/>
        <end position="82"/>
    </location>
</feature>
<keyword evidence="1" id="KW-0812">Transmembrane</keyword>
<feature type="transmembrane region" description="Helical" evidence="1">
    <location>
        <begin position="35"/>
        <end position="55"/>
    </location>
</feature>
<dbReference type="OrthoDB" id="9926385at2"/>
<sequence>MIETQKNGNKTISICALTTSMSSILVFAYSEVLPFSKIIGPILFFIGLILSIVALKQSNKSMAYLSFACLFIMLTLVTKSVFTVYSPIPSSPEQIANLK</sequence>
<proteinExistence type="predicted"/>
<accession>A0A7K1GLF6</accession>
<gene>
    <name evidence="2" type="ORF">GJV77_07215</name>
</gene>
<protein>
    <submittedName>
        <fullName evidence="2">Uncharacterized protein</fullName>
    </submittedName>
</protein>